<evidence type="ECO:0000313" key="6">
    <source>
        <dbReference type="Proteomes" id="UP001329825"/>
    </source>
</evidence>
<dbReference type="InterPro" id="IPR029063">
    <property type="entry name" value="SAM-dependent_MTases_sf"/>
</dbReference>
<evidence type="ECO:0000256" key="3">
    <source>
        <dbReference type="ARBA" id="ARBA00022691"/>
    </source>
</evidence>
<dbReference type="EMBL" id="CP141888">
    <property type="protein sequence ID" value="WRT68915.1"/>
    <property type="molecule type" value="Genomic_DNA"/>
</dbReference>
<dbReference type="EC" id="2.1.1.-" evidence="4"/>
<name>A0ABZ1D6A2_9TREE</name>
<dbReference type="Proteomes" id="UP001329825">
    <property type="component" value="Chromosome 8"/>
</dbReference>
<dbReference type="PANTHER" id="PTHR21008:SF1">
    <property type="entry name" value="25S RRNA (ADENINE(2142)-N(1))-METHYLTRANSFERASE"/>
    <property type="match status" value="1"/>
</dbReference>
<dbReference type="RefSeq" id="XP_062793654.1">
    <property type="nucleotide sequence ID" value="XM_062937603.1"/>
</dbReference>
<reference evidence="5 6" key="1">
    <citation type="submission" date="2024-01" db="EMBL/GenBank/DDBJ databases">
        <title>Comparative genomics of Cryptococcus and Kwoniella reveals pathogenesis evolution and contrasting modes of karyotype evolution via chromosome fusion or intercentromeric recombination.</title>
        <authorList>
            <person name="Coelho M.A."/>
            <person name="David-Palma M."/>
            <person name="Shea T."/>
            <person name="Bowers K."/>
            <person name="McGinley-Smith S."/>
            <person name="Mohammad A.W."/>
            <person name="Gnirke A."/>
            <person name="Yurkov A.M."/>
            <person name="Nowrousian M."/>
            <person name="Sun S."/>
            <person name="Cuomo C.A."/>
            <person name="Heitman J."/>
        </authorList>
    </citation>
    <scope>NUCLEOTIDE SEQUENCE [LARGE SCALE GENOMIC DNA]</scope>
    <source>
        <strain evidence="5">CBS 11374</strain>
    </source>
</reference>
<keyword evidence="2 4" id="KW-0808">Transferase</keyword>
<feature type="binding site" evidence="4">
    <location>
        <position position="158"/>
    </location>
    <ligand>
        <name>S-adenosyl-L-methionine</name>
        <dbReference type="ChEBI" id="CHEBI:59789"/>
    </ligand>
</feature>
<comment type="function">
    <text evidence="4">S-adenosyl-L-methionine-dependent methyltransferase that specifically methylates the N(1) position of an adenine present in helix 65 in 25S rRNA.</text>
</comment>
<gene>
    <name evidence="5" type="ORF">IL334_005897</name>
</gene>
<keyword evidence="3 4" id="KW-0949">S-adenosyl-L-methionine</keyword>
<proteinExistence type="inferred from homology"/>
<protein>
    <recommendedName>
        <fullName evidence="4">25S rRNA adenine-N(1) methyltransferase</fullName>
        <ecNumber evidence="4">2.1.1.-</ecNumber>
    </recommendedName>
</protein>
<evidence type="ECO:0000256" key="1">
    <source>
        <dbReference type="ARBA" id="ARBA00022603"/>
    </source>
</evidence>
<dbReference type="GeneID" id="87958027"/>
<feature type="binding site" evidence="4">
    <location>
        <position position="178"/>
    </location>
    <ligand>
        <name>S-adenosyl-L-methionine</name>
        <dbReference type="ChEBI" id="CHEBI:59789"/>
    </ligand>
</feature>
<evidence type="ECO:0000256" key="2">
    <source>
        <dbReference type="ARBA" id="ARBA00022679"/>
    </source>
</evidence>
<keyword evidence="1 4" id="KW-0489">Methyltransferase</keyword>
<dbReference type="Pfam" id="PF11968">
    <property type="entry name" value="Bmt2"/>
    <property type="match status" value="1"/>
</dbReference>
<dbReference type="HAMAP" id="MF_03044">
    <property type="entry name" value="BMT2"/>
    <property type="match status" value="1"/>
</dbReference>
<dbReference type="SUPFAM" id="SSF53335">
    <property type="entry name" value="S-adenosyl-L-methionine-dependent methyltransferases"/>
    <property type="match status" value="1"/>
</dbReference>
<sequence length="321" mass="36102">MGPKHKKIRKKVPISVFETETTSDPALHRKSYASGSVLPRSRIRQTNRPVVSRKITQSTITRFHILLKQQAAIRKKISIQSPENDNATLNSLETSLAAVEQEMEDLGGLKAYQNASTLGQSNERGGDSSKVLIKWLRGLGLKQEAISRSSKLRMLEIGALTPGNYSSSSNWIDNHPIDLHSQHPDIAEQDFFVRPIPTAVTEAFDIVSCSLVLNFVSSAPERGKMLSLIHDQLKPTPQSLLFLVLPLPCLVNSRYLSIDSFKDLMRIVGFTLEQEHWKPGGKVGYWLWRWAEKDDRGSERWGRKLVEKDGPKKNNFAVVLP</sequence>
<organism evidence="5 6">
    <name type="scientific">Kwoniella shivajii</name>
    <dbReference type="NCBI Taxonomy" id="564305"/>
    <lineage>
        <taxon>Eukaryota</taxon>
        <taxon>Fungi</taxon>
        <taxon>Dikarya</taxon>
        <taxon>Basidiomycota</taxon>
        <taxon>Agaricomycotina</taxon>
        <taxon>Tremellomycetes</taxon>
        <taxon>Tremellales</taxon>
        <taxon>Cryptococcaceae</taxon>
        <taxon>Kwoniella</taxon>
    </lineage>
</organism>
<comment type="similarity">
    <text evidence="4">Belongs to the BMT2 family.</text>
</comment>
<keyword evidence="6" id="KW-1185">Reference proteome</keyword>
<keyword evidence="4" id="KW-0539">Nucleus</keyword>
<accession>A0ABZ1D6A2</accession>
<comment type="subcellular location">
    <subcellularLocation>
        <location evidence="4">Nucleus</location>
        <location evidence="4">Nucleolus</location>
    </subcellularLocation>
</comment>
<evidence type="ECO:0000256" key="4">
    <source>
        <dbReference type="HAMAP-Rule" id="MF_03044"/>
    </source>
</evidence>
<dbReference type="PANTHER" id="PTHR21008">
    <property type="entry name" value="S-ADENOSYLMETHIONINE SENSOR UPSTREAM OF MTORC1-RELATED"/>
    <property type="match status" value="1"/>
</dbReference>
<dbReference type="InterPro" id="IPR021867">
    <property type="entry name" value="Bmt2/SAMTOR"/>
</dbReference>
<evidence type="ECO:0000313" key="5">
    <source>
        <dbReference type="EMBL" id="WRT68915.1"/>
    </source>
</evidence>